<dbReference type="Proteomes" id="UP000789525">
    <property type="component" value="Unassembled WGS sequence"/>
</dbReference>
<evidence type="ECO:0000313" key="2">
    <source>
        <dbReference type="Proteomes" id="UP000789525"/>
    </source>
</evidence>
<proteinExistence type="predicted"/>
<sequence>APNLRTLHIYTKLPQDVAQIKFFDEHTPQLRNVQITGAFPLLHPGLLRNLTFLRLESVPVNYRPTTAQLIDVLKSCPGLVSLSLLDAGPVQDTIFMPPSASGGNAHAHFELRHLQALAFRDTEIQLSPATLPEEGMVWFFQHIHTPQLAALHIMLAPHPLALPSRAPIPTPYPHLSPGAAPQPISAAIKLKTTTVLQCVPTLESLEELYLWAPHATHEEIGTMLSRMPALRTLEVPFISEPVETLRLFSRPISITTDSADSVDGKGQPAIPDIKQADSSLRTTGQSTLSRRATAEEDSVAGSSLHHSEQHKASWLCPNLERIGIPFINGAEQKDLEHALKDVFINRSKFTHCSERFGYSTSGSATLAGGEGGSQTRGVKKITALLAPTGQPTY</sequence>
<keyword evidence="2" id="KW-1185">Reference proteome</keyword>
<feature type="non-terminal residue" evidence="1">
    <location>
        <position position="393"/>
    </location>
</feature>
<comment type="caution">
    <text evidence="1">The sequence shown here is derived from an EMBL/GenBank/DDBJ whole genome shotgun (WGS) entry which is preliminary data.</text>
</comment>
<accession>A0ACA9Q5T2</accession>
<gene>
    <name evidence="1" type="ORF">ACOLOM_LOCUS12042</name>
</gene>
<organism evidence="1 2">
    <name type="scientific">Acaulospora colombiana</name>
    <dbReference type="NCBI Taxonomy" id="27376"/>
    <lineage>
        <taxon>Eukaryota</taxon>
        <taxon>Fungi</taxon>
        <taxon>Fungi incertae sedis</taxon>
        <taxon>Mucoromycota</taxon>
        <taxon>Glomeromycotina</taxon>
        <taxon>Glomeromycetes</taxon>
        <taxon>Diversisporales</taxon>
        <taxon>Acaulosporaceae</taxon>
        <taxon>Acaulospora</taxon>
    </lineage>
</organism>
<reference evidence="1" key="1">
    <citation type="submission" date="2021-06" db="EMBL/GenBank/DDBJ databases">
        <authorList>
            <person name="Kallberg Y."/>
            <person name="Tangrot J."/>
            <person name="Rosling A."/>
        </authorList>
    </citation>
    <scope>NUCLEOTIDE SEQUENCE</scope>
    <source>
        <strain evidence="1">CL356</strain>
    </source>
</reference>
<feature type="non-terminal residue" evidence="1">
    <location>
        <position position="1"/>
    </location>
</feature>
<protein>
    <submittedName>
        <fullName evidence="1">14584_t:CDS:1</fullName>
    </submittedName>
</protein>
<dbReference type="EMBL" id="CAJVPT010046738">
    <property type="protein sequence ID" value="CAG8738669.1"/>
    <property type="molecule type" value="Genomic_DNA"/>
</dbReference>
<name>A0ACA9Q5T2_9GLOM</name>
<evidence type="ECO:0000313" key="1">
    <source>
        <dbReference type="EMBL" id="CAG8738669.1"/>
    </source>
</evidence>